<feature type="signal peptide" evidence="1">
    <location>
        <begin position="1"/>
        <end position="21"/>
    </location>
</feature>
<evidence type="ECO:0000256" key="1">
    <source>
        <dbReference type="SAM" id="SignalP"/>
    </source>
</evidence>
<sequence length="251" mass="26746">MFKQMALTAAIFIPACVAGQAADLNVYGPGGPLPAMREAAAEFGKLKGVEIAVTAGPTPAWIAQARKDADLIFSGSESMMTDFVAAMGGQIRSEDVEPLYLRASAILVRPGNPRKITGLGDLGKPGVKVLVVHGAGQTGLWEDVAGRTGDIGAVRKLRANIGAFAGNSAIARKTWTDDPTYDAWLIWNIWQAANPALAETVEIDEAHRIYRDAGVVLTDRGRQKQLAAEFVAFLKSDGGAKIFRKWGWTAP</sequence>
<feature type="chain" id="PRO_5046123674" evidence="1">
    <location>
        <begin position="22"/>
        <end position="251"/>
    </location>
</feature>
<evidence type="ECO:0000313" key="3">
    <source>
        <dbReference type="Proteomes" id="UP001595704"/>
    </source>
</evidence>
<dbReference type="Pfam" id="PF13531">
    <property type="entry name" value="SBP_bac_11"/>
    <property type="match status" value="1"/>
</dbReference>
<dbReference type="EMBL" id="JBHRYC010000086">
    <property type="protein sequence ID" value="MFC3639020.1"/>
    <property type="molecule type" value="Genomic_DNA"/>
</dbReference>
<dbReference type="RefSeq" id="WP_191318383.1">
    <property type="nucleotide sequence ID" value="NZ_BNCG01000003.1"/>
</dbReference>
<accession>A0ABV7UKP0</accession>
<dbReference type="SUPFAM" id="SSF53850">
    <property type="entry name" value="Periplasmic binding protein-like II"/>
    <property type="match status" value="1"/>
</dbReference>
<organism evidence="2 3">
    <name type="scientific">Camelimonas fluminis</name>
    <dbReference type="NCBI Taxonomy" id="1576911"/>
    <lineage>
        <taxon>Bacteria</taxon>
        <taxon>Pseudomonadati</taxon>
        <taxon>Pseudomonadota</taxon>
        <taxon>Alphaproteobacteria</taxon>
        <taxon>Hyphomicrobiales</taxon>
        <taxon>Chelatococcaceae</taxon>
        <taxon>Camelimonas</taxon>
    </lineage>
</organism>
<dbReference type="Gene3D" id="3.40.190.10">
    <property type="entry name" value="Periplasmic binding protein-like II"/>
    <property type="match status" value="2"/>
</dbReference>
<dbReference type="CDD" id="cd13519">
    <property type="entry name" value="PBP2_PEB3_AcfC"/>
    <property type="match status" value="1"/>
</dbReference>
<proteinExistence type="predicted"/>
<name>A0ABV7UKP0_9HYPH</name>
<keyword evidence="3" id="KW-1185">Reference proteome</keyword>
<protein>
    <submittedName>
        <fullName evidence="2">Substrate-binding domain-containing protein</fullName>
    </submittedName>
</protein>
<comment type="caution">
    <text evidence="2">The sequence shown here is derived from an EMBL/GenBank/DDBJ whole genome shotgun (WGS) entry which is preliminary data.</text>
</comment>
<evidence type="ECO:0000313" key="2">
    <source>
        <dbReference type="EMBL" id="MFC3639020.1"/>
    </source>
</evidence>
<reference evidence="3" key="1">
    <citation type="journal article" date="2019" name="Int. J. Syst. Evol. Microbiol.">
        <title>The Global Catalogue of Microorganisms (GCM) 10K type strain sequencing project: providing services to taxonomists for standard genome sequencing and annotation.</title>
        <authorList>
            <consortium name="The Broad Institute Genomics Platform"/>
            <consortium name="The Broad Institute Genome Sequencing Center for Infectious Disease"/>
            <person name="Wu L."/>
            <person name="Ma J."/>
        </authorList>
    </citation>
    <scope>NUCLEOTIDE SEQUENCE [LARGE SCALE GENOMIC DNA]</scope>
    <source>
        <strain evidence="3">KCTC 42282</strain>
    </source>
</reference>
<dbReference type="Proteomes" id="UP001595704">
    <property type="component" value="Unassembled WGS sequence"/>
</dbReference>
<gene>
    <name evidence="2" type="ORF">ACFONL_16895</name>
</gene>
<keyword evidence="1" id="KW-0732">Signal</keyword>